<dbReference type="Pfam" id="PF00571">
    <property type="entry name" value="CBS"/>
    <property type="match status" value="2"/>
</dbReference>
<feature type="domain" description="CBS" evidence="2">
    <location>
        <begin position="66"/>
        <end position="122"/>
    </location>
</feature>
<dbReference type="InterPro" id="IPR050486">
    <property type="entry name" value="Mannose-1P_guanyltransferase"/>
</dbReference>
<dbReference type="SUPFAM" id="SSF54631">
    <property type="entry name" value="CBS-domain pair"/>
    <property type="match status" value="1"/>
</dbReference>
<dbReference type="RefSeq" id="WP_011164157.1">
    <property type="nucleotide sequence ID" value="NC_005363.1"/>
</dbReference>
<sequence>MMVNSDFFVSLDDTLRHAMEVLERNSIQICFVLDDNKKLVGALTDGDIRRALLKCSDLDQLVKGVMNKNPKSISEGLSRNEIVAKMRQWRVRHLPVLNSAGCVVRIEGTDSILGLLRRENKVVLMAGGFGKRLSPLTDSVPKPLLRVGGRPILETILMRFCELGFYNFIFVVNYRAEMIKEYFQNGEKWGATIEYLHEEIPLGTCGGLSLLSEKPSSPIFVMNGDILTRANFAEMLDFHASSMATATMVVREHIIEIPYGVVKVNGDEIVSIEEKPKEKTFVNAGIYILSPEALEYIPRDQFYDMPSLFMSLKDKEKLIQSFKLKDYWVDIGRLEDFHKAQSDFEGYFGG</sequence>
<dbReference type="eggNOG" id="COG1208">
    <property type="taxonomic scope" value="Bacteria"/>
</dbReference>
<dbReference type="GeneID" id="93012668"/>
<dbReference type="Proteomes" id="UP000008080">
    <property type="component" value="Chromosome"/>
</dbReference>
<organism evidence="3 4">
    <name type="scientific">Bdellovibrio bacteriovorus (strain ATCC 15356 / DSM 50701 / NCIMB 9529 / HD100)</name>
    <dbReference type="NCBI Taxonomy" id="264462"/>
    <lineage>
        <taxon>Bacteria</taxon>
        <taxon>Pseudomonadati</taxon>
        <taxon>Bdellovibrionota</taxon>
        <taxon>Bdellovibrionia</taxon>
        <taxon>Bdellovibrionales</taxon>
        <taxon>Pseudobdellovibrionaceae</taxon>
        <taxon>Bdellovibrio</taxon>
    </lineage>
</organism>
<dbReference type="Pfam" id="PF00483">
    <property type="entry name" value="NTP_transferase"/>
    <property type="match status" value="1"/>
</dbReference>
<evidence type="ECO:0000259" key="2">
    <source>
        <dbReference type="PROSITE" id="PS51371"/>
    </source>
</evidence>
<dbReference type="InterPro" id="IPR000644">
    <property type="entry name" value="CBS_dom"/>
</dbReference>
<reference evidence="3 4" key="1">
    <citation type="journal article" date="2004" name="Science">
        <title>A predator unmasked: life cycle of Bdellovibrio bacteriovorus from a genomic perspective.</title>
        <authorList>
            <person name="Rendulic S."/>
            <person name="Jagtap P."/>
            <person name="Rosinus A."/>
            <person name="Eppinger M."/>
            <person name="Baar C."/>
            <person name="Lanz C."/>
            <person name="Keller H."/>
            <person name="Lambert C."/>
            <person name="Evans K.J."/>
            <person name="Goesmann A."/>
            <person name="Meyer F."/>
            <person name="Sockett R.E."/>
            <person name="Schuster S.C."/>
        </authorList>
    </citation>
    <scope>NUCLEOTIDE SEQUENCE [LARGE SCALE GENOMIC DNA]</scope>
    <source>
        <strain evidence="4">ATCC 15356 / DSM 50701 / NCIMB 9529 / HD100</strain>
    </source>
</reference>
<dbReference type="PANTHER" id="PTHR22572">
    <property type="entry name" value="SUGAR-1-PHOSPHATE GUANYL TRANSFERASE"/>
    <property type="match status" value="1"/>
</dbReference>
<dbReference type="SMART" id="SM00116">
    <property type="entry name" value="CBS"/>
    <property type="match status" value="2"/>
</dbReference>
<dbReference type="PROSITE" id="PS51371">
    <property type="entry name" value="CBS"/>
    <property type="match status" value="2"/>
</dbReference>
<keyword evidence="1" id="KW-0129">CBS domain</keyword>
<accession>Q6MME9</accession>
<dbReference type="KEGG" id="bba:Bd1685"/>
<dbReference type="Gene3D" id="3.10.580.10">
    <property type="entry name" value="CBS-domain"/>
    <property type="match status" value="1"/>
</dbReference>
<dbReference type="InterPro" id="IPR029044">
    <property type="entry name" value="Nucleotide-diphossugar_trans"/>
</dbReference>
<feature type="domain" description="CBS" evidence="2">
    <location>
        <begin position="2"/>
        <end position="58"/>
    </location>
</feature>
<dbReference type="HOGENOM" id="CLU_045375_0_0_7"/>
<evidence type="ECO:0000313" key="3">
    <source>
        <dbReference type="EMBL" id="CAE79555.1"/>
    </source>
</evidence>
<protein>
    <submittedName>
        <fullName evidence="3">Mannose-1-phosphate guanyltransferase</fullName>
        <ecNumber evidence="3">2.7.7.13</ecNumber>
    </submittedName>
</protein>
<evidence type="ECO:0000256" key="1">
    <source>
        <dbReference type="PROSITE-ProRule" id="PRU00703"/>
    </source>
</evidence>
<dbReference type="eggNOG" id="COG0517">
    <property type="taxonomic scope" value="Bacteria"/>
</dbReference>
<proteinExistence type="predicted"/>
<name>Q6MME9_BDEBA</name>
<keyword evidence="3" id="KW-0808">Transferase</keyword>
<dbReference type="EMBL" id="BX842650">
    <property type="protein sequence ID" value="CAE79555.1"/>
    <property type="molecule type" value="Genomic_DNA"/>
</dbReference>
<dbReference type="EC" id="2.7.7.13" evidence="3"/>
<dbReference type="InterPro" id="IPR005835">
    <property type="entry name" value="NTP_transferase_dom"/>
</dbReference>
<dbReference type="SUPFAM" id="SSF53448">
    <property type="entry name" value="Nucleotide-diphospho-sugar transferases"/>
    <property type="match status" value="1"/>
</dbReference>
<dbReference type="CDD" id="cd06426">
    <property type="entry name" value="NTP_transferase_like_2"/>
    <property type="match status" value="1"/>
</dbReference>
<dbReference type="STRING" id="264462.Bd1685"/>
<dbReference type="GO" id="GO:0004475">
    <property type="term" value="F:mannose-1-phosphate guanylyltransferase (GTP) activity"/>
    <property type="evidence" value="ECO:0007669"/>
    <property type="project" value="UniProtKB-EC"/>
</dbReference>
<dbReference type="InterPro" id="IPR046342">
    <property type="entry name" value="CBS_dom_sf"/>
</dbReference>
<evidence type="ECO:0000313" key="4">
    <source>
        <dbReference type="Proteomes" id="UP000008080"/>
    </source>
</evidence>
<dbReference type="CDD" id="cd04607">
    <property type="entry name" value="CBS_pair_NTP_transferase_assoc"/>
    <property type="match status" value="1"/>
</dbReference>
<dbReference type="AlphaFoldDB" id="Q6MME9"/>
<dbReference type="Gene3D" id="3.90.550.10">
    <property type="entry name" value="Spore Coat Polysaccharide Biosynthesis Protein SpsA, Chain A"/>
    <property type="match status" value="1"/>
</dbReference>
<keyword evidence="3" id="KW-0548">Nucleotidyltransferase</keyword>
<keyword evidence="4" id="KW-1185">Reference proteome</keyword>
<gene>
    <name evidence="3" type="ordered locus">Bd1685</name>
</gene>